<dbReference type="GO" id="GO:0005634">
    <property type="term" value="C:nucleus"/>
    <property type="evidence" value="ECO:0007669"/>
    <property type="project" value="TreeGrafter"/>
</dbReference>
<dbReference type="GO" id="GO:0043565">
    <property type="term" value="F:sequence-specific DNA binding"/>
    <property type="evidence" value="ECO:0007669"/>
    <property type="project" value="TreeGrafter"/>
</dbReference>
<comment type="similarity">
    <text evidence="1">Belongs to the JARID1 histone demethylase family.</text>
</comment>
<dbReference type="GO" id="GO:0045905">
    <property type="term" value="P:positive regulation of translational termination"/>
    <property type="evidence" value="ECO:0007669"/>
    <property type="project" value="TreeGrafter"/>
</dbReference>
<dbReference type="SMART" id="SM00558">
    <property type="entry name" value="JmjC"/>
    <property type="match status" value="1"/>
</dbReference>
<name>A0AAD9IGL0_PROWI</name>
<dbReference type="PROSITE" id="PS51184">
    <property type="entry name" value="JMJC"/>
    <property type="match status" value="1"/>
</dbReference>
<dbReference type="SUPFAM" id="SSF51197">
    <property type="entry name" value="Clavaminate synthase-like"/>
    <property type="match status" value="1"/>
</dbReference>
<protein>
    <recommendedName>
        <fullName evidence="2">JmjC domain-containing protein</fullName>
    </recommendedName>
</protein>
<dbReference type="EMBL" id="JASFZW010000005">
    <property type="protein sequence ID" value="KAK2078094.1"/>
    <property type="molecule type" value="Genomic_DNA"/>
</dbReference>
<sequence length="396" mass="43343">MTTTTSPAEPDVRHAGLARVDVRHCDELSYEAFVEEYMIPLKPVLIEGVARGWRSMEEWVCPSDGSIDLGFLAARFGESEVCVTDTSGTDGYGEGASRTMRLSDYVHWWRSRGSCGDQAGGAGSESLYVKDWHFAAEHPEYQAYTCPTYFCDDWLNSWYDRRRAEEETAAPTTSDYRFVYLGPAGTRTPVHHDVLMSHSWSINVSGTKRWLLVPPSHTAYLHSVTGADCLVPTLDAGRLSAAQREQFADVAKAAVLEVTQPAGQALFVPSGWHHEVVNATDALSINHNWINAACLPHLWAFLDAETTAARRLIEDCRPLCADEAEFEGLVGNNVRANAGLNWQDVRCLLESVARGGGVLDPGRGSVCSALAAATRDSQRVAGEWLARLLGTQPGAL</sequence>
<gene>
    <name evidence="3" type="ORF">QBZ16_003962</name>
</gene>
<evidence type="ECO:0000259" key="2">
    <source>
        <dbReference type="PROSITE" id="PS51184"/>
    </source>
</evidence>
<evidence type="ECO:0000313" key="3">
    <source>
        <dbReference type="EMBL" id="KAK2078094.1"/>
    </source>
</evidence>
<evidence type="ECO:0000256" key="1">
    <source>
        <dbReference type="ARBA" id="ARBA00006801"/>
    </source>
</evidence>
<dbReference type="GO" id="GO:0016706">
    <property type="term" value="F:2-oxoglutarate-dependent dioxygenase activity"/>
    <property type="evidence" value="ECO:0007669"/>
    <property type="project" value="TreeGrafter"/>
</dbReference>
<accession>A0AAD9IGL0</accession>
<evidence type="ECO:0000313" key="4">
    <source>
        <dbReference type="Proteomes" id="UP001255856"/>
    </source>
</evidence>
<feature type="domain" description="JmjC" evidence="2">
    <location>
        <begin position="127"/>
        <end position="306"/>
    </location>
</feature>
<reference evidence="3" key="1">
    <citation type="submission" date="2021-01" db="EMBL/GenBank/DDBJ databases">
        <authorList>
            <person name="Eckstrom K.M.E."/>
        </authorList>
    </citation>
    <scope>NUCLEOTIDE SEQUENCE</scope>
    <source>
        <strain evidence="3">UVCC 0001</strain>
    </source>
</reference>
<dbReference type="PANTHER" id="PTHR12480:SF6">
    <property type="entry name" value="2-OXOGLUTARATE AND IRON-DEPENDENT OXYGENASE JMJD4"/>
    <property type="match status" value="1"/>
</dbReference>
<comment type="caution">
    <text evidence="3">The sequence shown here is derived from an EMBL/GenBank/DDBJ whole genome shotgun (WGS) entry which is preliminary data.</text>
</comment>
<dbReference type="PANTHER" id="PTHR12480">
    <property type="entry name" value="ARGININE DEMETHYLASE AND LYSYL-HYDROXYLASE JMJD"/>
    <property type="match status" value="1"/>
</dbReference>
<keyword evidence="4" id="KW-1185">Reference proteome</keyword>
<dbReference type="GO" id="GO:0005737">
    <property type="term" value="C:cytoplasm"/>
    <property type="evidence" value="ECO:0007669"/>
    <property type="project" value="TreeGrafter"/>
</dbReference>
<dbReference type="InterPro" id="IPR041667">
    <property type="entry name" value="Cupin_8"/>
</dbReference>
<dbReference type="Pfam" id="PF13621">
    <property type="entry name" value="Cupin_8"/>
    <property type="match status" value="1"/>
</dbReference>
<dbReference type="AlphaFoldDB" id="A0AAD9IGL0"/>
<proteinExistence type="inferred from homology"/>
<organism evidence="3 4">
    <name type="scientific">Prototheca wickerhamii</name>
    <dbReference type="NCBI Taxonomy" id="3111"/>
    <lineage>
        <taxon>Eukaryota</taxon>
        <taxon>Viridiplantae</taxon>
        <taxon>Chlorophyta</taxon>
        <taxon>core chlorophytes</taxon>
        <taxon>Trebouxiophyceae</taxon>
        <taxon>Chlorellales</taxon>
        <taxon>Chlorellaceae</taxon>
        <taxon>Prototheca</taxon>
    </lineage>
</organism>
<dbReference type="InterPro" id="IPR050910">
    <property type="entry name" value="JMJD6_ArgDemeth/LysHydrox"/>
</dbReference>
<dbReference type="Proteomes" id="UP001255856">
    <property type="component" value="Unassembled WGS sequence"/>
</dbReference>
<dbReference type="InterPro" id="IPR003347">
    <property type="entry name" value="JmjC_dom"/>
</dbReference>
<dbReference type="Gene3D" id="2.60.120.650">
    <property type="entry name" value="Cupin"/>
    <property type="match status" value="1"/>
</dbReference>